<dbReference type="Proteomes" id="UP000717995">
    <property type="component" value="Unassembled WGS sequence"/>
</dbReference>
<sequence length="107" mass="11860">MALLSRHHALHDLEAEIQSVLSTLETLKEGASEESRRSLASIRKSAERALTQSRSLLGDTYDEVKDRTYRAGVATYSYGREHPLASAGLMLGVLGLLGYLYYSSQRD</sequence>
<comment type="caution">
    <text evidence="3">The sequence shown here is derived from an EMBL/GenBank/DDBJ whole genome shotgun (WGS) entry which is preliminary data.</text>
</comment>
<evidence type="ECO:0000313" key="4">
    <source>
        <dbReference type="Proteomes" id="UP000717995"/>
    </source>
</evidence>
<organism evidence="3 4">
    <name type="scientific">Zestomonas insulae</name>
    <dbReference type="NCBI Taxonomy" id="2809017"/>
    <lineage>
        <taxon>Bacteria</taxon>
        <taxon>Pseudomonadati</taxon>
        <taxon>Pseudomonadota</taxon>
        <taxon>Gammaproteobacteria</taxon>
        <taxon>Pseudomonadales</taxon>
        <taxon>Pseudomonadaceae</taxon>
        <taxon>Zestomonas</taxon>
    </lineage>
</organism>
<dbReference type="RefSeq" id="WP_205349817.1">
    <property type="nucleotide sequence ID" value="NZ_JAFEUP010000005.1"/>
</dbReference>
<keyword evidence="4" id="KW-1185">Reference proteome</keyword>
<evidence type="ECO:0000256" key="1">
    <source>
        <dbReference type="SAM" id="Phobius"/>
    </source>
</evidence>
<feature type="transmembrane region" description="Helical" evidence="1">
    <location>
        <begin position="84"/>
        <end position="102"/>
    </location>
</feature>
<name>A0ABS2IIP9_9GAMM</name>
<reference evidence="3 4" key="1">
    <citation type="submission" date="2021-02" db="EMBL/GenBank/DDBJ databases">
        <authorList>
            <person name="Lee D.-H."/>
        </authorList>
    </citation>
    <scope>NUCLEOTIDE SEQUENCE [LARGE SCALE GENOMIC DNA]</scope>
    <source>
        <strain evidence="3 4">UL073</strain>
    </source>
</reference>
<dbReference type="Pfam" id="PF05957">
    <property type="entry name" value="DUF883"/>
    <property type="match status" value="1"/>
</dbReference>
<keyword evidence="1" id="KW-0812">Transmembrane</keyword>
<evidence type="ECO:0000259" key="2">
    <source>
        <dbReference type="Pfam" id="PF05957"/>
    </source>
</evidence>
<accession>A0ABS2IIP9</accession>
<keyword evidence="1" id="KW-0472">Membrane</keyword>
<protein>
    <submittedName>
        <fullName evidence="3">DUF883 domain-containing protein</fullName>
    </submittedName>
</protein>
<dbReference type="EMBL" id="JAFEUP010000005">
    <property type="protein sequence ID" value="MBM7062640.1"/>
    <property type="molecule type" value="Genomic_DNA"/>
</dbReference>
<gene>
    <name evidence="3" type="ORF">JQX08_18145</name>
</gene>
<keyword evidence="1" id="KW-1133">Transmembrane helix</keyword>
<evidence type="ECO:0000313" key="3">
    <source>
        <dbReference type="EMBL" id="MBM7062640.1"/>
    </source>
</evidence>
<proteinExistence type="predicted"/>
<dbReference type="InterPro" id="IPR043604">
    <property type="entry name" value="DUF883_N"/>
</dbReference>
<feature type="domain" description="DUF883" evidence="2">
    <location>
        <begin position="12"/>
        <end position="62"/>
    </location>
</feature>